<keyword evidence="2" id="KW-1185">Reference proteome</keyword>
<dbReference type="Proteomes" id="UP001419268">
    <property type="component" value="Unassembled WGS sequence"/>
</dbReference>
<dbReference type="EMBL" id="JBBNAG010000001">
    <property type="protein sequence ID" value="KAK9165813.1"/>
    <property type="molecule type" value="Genomic_DNA"/>
</dbReference>
<evidence type="ECO:0000313" key="1">
    <source>
        <dbReference type="EMBL" id="KAK9165813.1"/>
    </source>
</evidence>
<sequence length="56" mass="6237">MLKLLRVTTTTSLPPPLFPVSFHPPSSSIPTTTVPSYTHFFCATFRVDVEIVVGFR</sequence>
<dbReference type="AlphaFoldDB" id="A0AAP0L8K0"/>
<protein>
    <submittedName>
        <fullName evidence="1">Uncharacterized protein</fullName>
    </submittedName>
</protein>
<evidence type="ECO:0000313" key="2">
    <source>
        <dbReference type="Proteomes" id="UP001419268"/>
    </source>
</evidence>
<proteinExistence type="predicted"/>
<gene>
    <name evidence="1" type="ORF">Scep_001004</name>
</gene>
<accession>A0AAP0L8K0</accession>
<organism evidence="1 2">
    <name type="scientific">Stephania cephalantha</name>
    <dbReference type="NCBI Taxonomy" id="152367"/>
    <lineage>
        <taxon>Eukaryota</taxon>
        <taxon>Viridiplantae</taxon>
        <taxon>Streptophyta</taxon>
        <taxon>Embryophyta</taxon>
        <taxon>Tracheophyta</taxon>
        <taxon>Spermatophyta</taxon>
        <taxon>Magnoliopsida</taxon>
        <taxon>Ranunculales</taxon>
        <taxon>Menispermaceae</taxon>
        <taxon>Menispermoideae</taxon>
        <taxon>Cissampelideae</taxon>
        <taxon>Stephania</taxon>
    </lineage>
</organism>
<name>A0AAP0L8K0_9MAGN</name>
<comment type="caution">
    <text evidence="1">The sequence shown here is derived from an EMBL/GenBank/DDBJ whole genome shotgun (WGS) entry which is preliminary data.</text>
</comment>
<reference evidence="1 2" key="1">
    <citation type="submission" date="2024-01" db="EMBL/GenBank/DDBJ databases">
        <title>Genome assemblies of Stephania.</title>
        <authorList>
            <person name="Yang L."/>
        </authorList>
    </citation>
    <scope>NUCLEOTIDE SEQUENCE [LARGE SCALE GENOMIC DNA]</scope>
    <source>
        <strain evidence="1">JXDWG</strain>
        <tissue evidence="1">Leaf</tissue>
    </source>
</reference>